<dbReference type="SUPFAM" id="SSF51735">
    <property type="entry name" value="NAD(P)-binding Rossmann-fold domains"/>
    <property type="match status" value="1"/>
</dbReference>
<dbReference type="EMBL" id="CP034550">
    <property type="protein sequence ID" value="QFZ21449.1"/>
    <property type="molecule type" value="Genomic_DNA"/>
</dbReference>
<dbReference type="Pfam" id="PF13460">
    <property type="entry name" value="NAD_binding_10"/>
    <property type="match status" value="1"/>
</dbReference>
<dbReference type="PANTHER" id="PTHR15020:SF50">
    <property type="entry name" value="UPF0659 PROTEIN YMR090W"/>
    <property type="match status" value="1"/>
</dbReference>
<dbReference type="AlphaFoldDB" id="A0A5Q0H5N2"/>
<dbReference type="InterPro" id="IPR036291">
    <property type="entry name" value="NAD(P)-bd_dom_sf"/>
</dbReference>
<evidence type="ECO:0000259" key="1">
    <source>
        <dbReference type="Pfam" id="PF13460"/>
    </source>
</evidence>
<dbReference type="Gene3D" id="3.40.50.720">
    <property type="entry name" value="NAD(P)-binding Rossmann-like Domain"/>
    <property type="match status" value="1"/>
</dbReference>
<feature type="domain" description="NAD(P)-binding" evidence="1">
    <location>
        <begin position="7"/>
        <end position="200"/>
    </location>
</feature>
<dbReference type="PANTHER" id="PTHR15020">
    <property type="entry name" value="FLAVIN REDUCTASE-RELATED"/>
    <property type="match status" value="1"/>
</dbReference>
<evidence type="ECO:0000313" key="3">
    <source>
        <dbReference type="Proteomes" id="UP000325787"/>
    </source>
</evidence>
<dbReference type="RefSeq" id="WP_033434861.1">
    <property type="nucleotide sequence ID" value="NZ_CP034550.1"/>
</dbReference>
<keyword evidence="3" id="KW-1185">Reference proteome</keyword>
<reference evidence="3" key="1">
    <citation type="journal article" date="2021" name="Curr. Microbiol.">
        <title>Complete genome of nocamycin-producing strain Saccharothrix syringae NRRL B-16468 reveals the biosynthetic potential for secondary metabolites.</title>
        <authorList>
            <person name="Mo X."/>
            <person name="Yang S."/>
        </authorList>
    </citation>
    <scope>NUCLEOTIDE SEQUENCE [LARGE SCALE GENOMIC DNA]</scope>
    <source>
        <strain evidence="3">ATCC 51364 / DSM 43886 / JCM 6844 / KCTC 9398 / NBRC 14523 / NRRL B-16468 / INA 2240</strain>
    </source>
</reference>
<proteinExistence type="predicted"/>
<dbReference type="OrthoDB" id="3763081at2"/>
<organism evidence="2 3">
    <name type="scientific">Saccharothrix syringae</name>
    <name type="common">Nocardiopsis syringae</name>
    <dbReference type="NCBI Taxonomy" id="103733"/>
    <lineage>
        <taxon>Bacteria</taxon>
        <taxon>Bacillati</taxon>
        <taxon>Actinomycetota</taxon>
        <taxon>Actinomycetes</taxon>
        <taxon>Pseudonocardiales</taxon>
        <taxon>Pseudonocardiaceae</taxon>
        <taxon>Saccharothrix</taxon>
    </lineage>
</organism>
<accession>A0A5Q0H5N2</accession>
<name>A0A5Q0H5N2_SACSY</name>
<sequence length="212" mass="22351">MRLVVLGATGGTGRALVRRALALGHHVTAAVRDPGRLPVRHDDLDVRTPDFADPEGMAELLRGEDAVLSALGPRGRRDAGVVAPLTGVLASAAGLAGTRRLLVVSASPVGDAPADESPAHRLLVTPLVRRVFRTVYADLAAAERLLAGSPGLDWTVVRPPRLLDGPGTGEYRVRIGGSLPRATSIDRADVARAMLSFITDERTFRQVVGIAR</sequence>
<dbReference type="InterPro" id="IPR016040">
    <property type="entry name" value="NAD(P)-bd_dom"/>
</dbReference>
<protein>
    <submittedName>
        <fullName evidence="2">Epimerase</fullName>
    </submittedName>
</protein>
<gene>
    <name evidence="2" type="ORF">EKG83_32305</name>
</gene>
<dbReference type="KEGG" id="ssyi:EKG83_32305"/>
<dbReference type="Proteomes" id="UP000325787">
    <property type="component" value="Chromosome"/>
</dbReference>
<evidence type="ECO:0000313" key="2">
    <source>
        <dbReference type="EMBL" id="QFZ21449.1"/>
    </source>
</evidence>